<reference evidence="2" key="1">
    <citation type="journal article" date="2021" name="bioRxiv">
        <title>Whole Genome Assembly and Annotation of Northern Wild Rice, Zizania palustris L., Supports a Whole Genome Duplication in the Zizania Genus.</title>
        <authorList>
            <person name="Haas M."/>
            <person name="Kono T."/>
            <person name="Macchietto M."/>
            <person name="Millas R."/>
            <person name="McGilp L."/>
            <person name="Shao M."/>
            <person name="Duquette J."/>
            <person name="Hirsch C.N."/>
            <person name="Kimball J."/>
        </authorList>
    </citation>
    <scope>NUCLEOTIDE SEQUENCE</scope>
    <source>
        <tissue evidence="2">Fresh leaf tissue</tissue>
    </source>
</reference>
<sequence>MEEPSKTEGSSSSKESDPTWAFRSPGAVVARAARHEEEKEVDSRKLQMERKLQPSVDVELQKETATKDDELASVTKVDEQEVGDGVKKSPATKEPRRLPWT</sequence>
<gene>
    <name evidence="2" type="ORF">GUJ93_ZPchr0005g16081</name>
</gene>
<keyword evidence="3" id="KW-1185">Reference proteome</keyword>
<protein>
    <submittedName>
        <fullName evidence="2">Uncharacterized protein</fullName>
    </submittedName>
</protein>
<accession>A0A8J5W1X3</accession>
<dbReference type="EMBL" id="JAAALK010000284">
    <property type="protein sequence ID" value="KAG8068989.1"/>
    <property type="molecule type" value="Genomic_DNA"/>
</dbReference>
<comment type="caution">
    <text evidence="2">The sequence shown here is derived from an EMBL/GenBank/DDBJ whole genome shotgun (WGS) entry which is preliminary data.</text>
</comment>
<evidence type="ECO:0000313" key="2">
    <source>
        <dbReference type="EMBL" id="KAG8068989.1"/>
    </source>
</evidence>
<evidence type="ECO:0000313" key="3">
    <source>
        <dbReference type="Proteomes" id="UP000729402"/>
    </source>
</evidence>
<reference evidence="2" key="2">
    <citation type="submission" date="2021-02" db="EMBL/GenBank/DDBJ databases">
        <authorList>
            <person name="Kimball J.A."/>
            <person name="Haas M.W."/>
            <person name="Macchietto M."/>
            <person name="Kono T."/>
            <person name="Duquette J."/>
            <person name="Shao M."/>
        </authorList>
    </citation>
    <scope>NUCLEOTIDE SEQUENCE</scope>
    <source>
        <tissue evidence="2">Fresh leaf tissue</tissue>
    </source>
</reference>
<feature type="region of interest" description="Disordered" evidence="1">
    <location>
        <begin position="1"/>
        <end position="101"/>
    </location>
</feature>
<organism evidence="2 3">
    <name type="scientific">Zizania palustris</name>
    <name type="common">Northern wild rice</name>
    <dbReference type="NCBI Taxonomy" id="103762"/>
    <lineage>
        <taxon>Eukaryota</taxon>
        <taxon>Viridiplantae</taxon>
        <taxon>Streptophyta</taxon>
        <taxon>Embryophyta</taxon>
        <taxon>Tracheophyta</taxon>
        <taxon>Spermatophyta</taxon>
        <taxon>Magnoliopsida</taxon>
        <taxon>Liliopsida</taxon>
        <taxon>Poales</taxon>
        <taxon>Poaceae</taxon>
        <taxon>BOP clade</taxon>
        <taxon>Oryzoideae</taxon>
        <taxon>Oryzeae</taxon>
        <taxon>Zizaniinae</taxon>
        <taxon>Zizania</taxon>
    </lineage>
</organism>
<evidence type="ECO:0000256" key="1">
    <source>
        <dbReference type="SAM" id="MobiDB-lite"/>
    </source>
</evidence>
<feature type="compositionally biased region" description="Basic and acidic residues" evidence="1">
    <location>
        <begin position="59"/>
        <end position="101"/>
    </location>
</feature>
<proteinExistence type="predicted"/>
<dbReference type="AlphaFoldDB" id="A0A8J5W1X3"/>
<dbReference type="Proteomes" id="UP000729402">
    <property type="component" value="Unassembled WGS sequence"/>
</dbReference>
<name>A0A8J5W1X3_ZIZPA</name>
<feature type="compositionally biased region" description="Basic and acidic residues" evidence="1">
    <location>
        <begin position="33"/>
        <end position="52"/>
    </location>
</feature>